<dbReference type="AlphaFoldDB" id="A0A1I3FB30"/>
<feature type="compositionally biased region" description="Polar residues" evidence="1">
    <location>
        <begin position="1"/>
        <end position="10"/>
    </location>
</feature>
<organism evidence="2 3">
    <name type="scientific">Albimonas pacifica</name>
    <dbReference type="NCBI Taxonomy" id="1114924"/>
    <lineage>
        <taxon>Bacteria</taxon>
        <taxon>Pseudomonadati</taxon>
        <taxon>Pseudomonadota</taxon>
        <taxon>Alphaproteobacteria</taxon>
        <taxon>Rhodobacterales</taxon>
        <taxon>Paracoccaceae</taxon>
        <taxon>Albimonas</taxon>
    </lineage>
</organism>
<feature type="compositionally biased region" description="Basic and acidic residues" evidence="1">
    <location>
        <begin position="11"/>
        <end position="34"/>
    </location>
</feature>
<gene>
    <name evidence="2" type="ORF">SAMN05216258_104170</name>
</gene>
<feature type="region of interest" description="Disordered" evidence="1">
    <location>
        <begin position="1"/>
        <end position="35"/>
    </location>
</feature>
<protein>
    <submittedName>
        <fullName evidence="2">Uncharacterized protein</fullName>
    </submittedName>
</protein>
<name>A0A1I3FB30_9RHOB</name>
<dbReference type="EMBL" id="FOQH01000004">
    <property type="protein sequence ID" value="SFI08438.1"/>
    <property type="molecule type" value="Genomic_DNA"/>
</dbReference>
<reference evidence="2 3" key="1">
    <citation type="submission" date="2016-10" db="EMBL/GenBank/DDBJ databases">
        <authorList>
            <person name="de Groot N.N."/>
        </authorList>
    </citation>
    <scope>NUCLEOTIDE SEQUENCE [LARGE SCALE GENOMIC DNA]</scope>
    <source>
        <strain evidence="2 3">CGMCC 1.11030</strain>
    </source>
</reference>
<evidence type="ECO:0000313" key="3">
    <source>
        <dbReference type="Proteomes" id="UP000199377"/>
    </source>
</evidence>
<sequence length="189" mass="20460">MEDQGLTNRLPTEDRGDPKRKTAAEARTSHRGIEDFTGESYAADPAAASVTCANVSRLAEKMRREKSPAARIGWACAALLAMERDHCRQLVRWIAPTFLPSLRPAAPWSLQTRLDQMLGEVEPGKLGAGLDPLIADDLFLMDLEEGVANALEAELGDGADGMAEQLIERLAQRYGLDVQFGGIAAELAT</sequence>
<evidence type="ECO:0000256" key="1">
    <source>
        <dbReference type="SAM" id="MobiDB-lite"/>
    </source>
</evidence>
<proteinExistence type="predicted"/>
<accession>A0A1I3FB30</accession>
<keyword evidence="3" id="KW-1185">Reference proteome</keyword>
<evidence type="ECO:0000313" key="2">
    <source>
        <dbReference type="EMBL" id="SFI08438.1"/>
    </source>
</evidence>
<dbReference type="RefSeq" id="WP_143103293.1">
    <property type="nucleotide sequence ID" value="NZ_FOQH01000004.1"/>
</dbReference>
<dbReference type="Proteomes" id="UP000199377">
    <property type="component" value="Unassembled WGS sequence"/>
</dbReference>